<proteinExistence type="inferred from homology"/>
<dbReference type="PROSITE" id="PS00143">
    <property type="entry name" value="INSULINASE"/>
    <property type="match status" value="1"/>
</dbReference>
<name>A0ABY4SFE5_AQUTE</name>
<evidence type="ECO:0000259" key="5">
    <source>
        <dbReference type="Pfam" id="PF05193"/>
    </source>
</evidence>
<protein>
    <submittedName>
        <fullName evidence="6">Insulinase family protein</fullName>
    </submittedName>
</protein>
<dbReference type="InterPro" id="IPR001431">
    <property type="entry name" value="Pept_M16_Zn_BS"/>
</dbReference>
<dbReference type="SUPFAM" id="SSF63411">
    <property type="entry name" value="LuxS/MPP-like metallohydrolase"/>
    <property type="match status" value="2"/>
</dbReference>
<evidence type="ECO:0000259" key="4">
    <source>
        <dbReference type="Pfam" id="PF00675"/>
    </source>
</evidence>
<dbReference type="Gene3D" id="3.30.830.10">
    <property type="entry name" value="Metalloenzyme, LuxS/M16 peptidase-like"/>
    <property type="match status" value="2"/>
</dbReference>
<dbReference type="Pfam" id="PF05193">
    <property type="entry name" value="Peptidase_M16_C"/>
    <property type="match status" value="1"/>
</dbReference>
<dbReference type="PANTHER" id="PTHR11851:SF49">
    <property type="entry name" value="MITOCHONDRIAL-PROCESSING PEPTIDASE SUBUNIT ALPHA"/>
    <property type="match status" value="1"/>
</dbReference>
<evidence type="ECO:0000256" key="2">
    <source>
        <dbReference type="ARBA" id="ARBA00007261"/>
    </source>
</evidence>
<dbReference type="RefSeq" id="WP_250199501.1">
    <property type="nucleotide sequence ID" value="NZ_CP097636.1"/>
</dbReference>
<dbReference type="PANTHER" id="PTHR11851">
    <property type="entry name" value="METALLOPROTEASE"/>
    <property type="match status" value="1"/>
</dbReference>
<feature type="domain" description="Peptidase M16 C-terminal" evidence="5">
    <location>
        <begin position="184"/>
        <end position="355"/>
    </location>
</feature>
<dbReference type="InterPro" id="IPR011765">
    <property type="entry name" value="Pept_M16_N"/>
</dbReference>
<organism evidence="6 7">
    <name type="scientific">Aquincola tertiaricarbonis</name>
    <dbReference type="NCBI Taxonomy" id="391953"/>
    <lineage>
        <taxon>Bacteria</taxon>
        <taxon>Pseudomonadati</taxon>
        <taxon>Pseudomonadota</taxon>
        <taxon>Betaproteobacteria</taxon>
        <taxon>Burkholderiales</taxon>
        <taxon>Sphaerotilaceae</taxon>
        <taxon>Aquincola</taxon>
    </lineage>
</organism>
<evidence type="ECO:0000256" key="1">
    <source>
        <dbReference type="ARBA" id="ARBA00001947"/>
    </source>
</evidence>
<dbReference type="InterPro" id="IPR050361">
    <property type="entry name" value="MPP/UQCRC_Complex"/>
</dbReference>
<feature type="domain" description="Peptidase M16 N-terminal" evidence="4">
    <location>
        <begin position="33"/>
        <end position="174"/>
    </location>
</feature>
<comment type="cofactor">
    <cofactor evidence="1">
        <name>Zn(2+)</name>
        <dbReference type="ChEBI" id="CHEBI:29105"/>
    </cofactor>
</comment>
<accession>A0ABY4SFE5</accession>
<dbReference type="Pfam" id="PF00675">
    <property type="entry name" value="Peptidase_M16"/>
    <property type="match status" value="1"/>
</dbReference>
<dbReference type="Proteomes" id="UP001056201">
    <property type="component" value="Chromosome 2"/>
</dbReference>
<keyword evidence="7" id="KW-1185">Reference proteome</keyword>
<evidence type="ECO:0000313" key="6">
    <source>
        <dbReference type="EMBL" id="URI11305.1"/>
    </source>
</evidence>
<dbReference type="InterPro" id="IPR011249">
    <property type="entry name" value="Metalloenz_LuxS/M16"/>
</dbReference>
<evidence type="ECO:0000313" key="7">
    <source>
        <dbReference type="Proteomes" id="UP001056201"/>
    </source>
</evidence>
<sequence length="441" mass="47043">MGHPKSVQPQGDASVQESKVEVATLANGVQVLALRLPQLPTASVSVFVRTGSLHESRRSNGISHVVEHMAFKGTQGRSCQQINLDAELLGAEVNAHTDKDHTAYHMRGLAADAPAFVAMLGDIVRHGTYPEAELARERDVILQELSEDDDDPVSTAYKLFDHHCFGAHPMALPVIGSRRVIETLTRDELMAYVARQYTGANVVVAAAGDVQLHSLATAAEAAFASMPAGTPNTVAPPQHLGGLGAKRQTGASQTHVVMGFPIPALAQPHHAAVMAAAVFGEGMSSPLMDEIRERRGIAYYCSCSADVYEHCGQFIVEASMHPDRVDEYLGAVTGLLAAHAQGIAAVSLQRARKQLQVRELLDAERPQRRLERAALDMMSLGRVRDPRERADALAALSAGQVSQAFADLLRQPVALAMAGRVKPGAIDRARQALAAQGIGGV</sequence>
<dbReference type="InterPro" id="IPR007863">
    <property type="entry name" value="Peptidase_M16_C"/>
</dbReference>
<reference evidence="6" key="1">
    <citation type="submission" date="2022-05" db="EMBL/GenBank/DDBJ databases">
        <title>An RpoN-dependent PEP-CTERM gene is involved in floc formation of an Aquincola tertiaricarbonis strain.</title>
        <authorList>
            <person name="Qiu D."/>
            <person name="Xia M."/>
        </authorList>
    </citation>
    <scope>NUCLEOTIDE SEQUENCE</scope>
    <source>
        <strain evidence="6">RN12</strain>
    </source>
</reference>
<evidence type="ECO:0000256" key="3">
    <source>
        <dbReference type="RuleBase" id="RU004447"/>
    </source>
</evidence>
<dbReference type="EMBL" id="CP097636">
    <property type="protein sequence ID" value="URI11305.1"/>
    <property type="molecule type" value="Genomic_DNA"/>
</dbReference>
<comment type="similarity">
    <text evidence="2 3">Belongs to the peptidase M16 family.</text>
</comment>
<gene>
    <name evidence="6" type="ORF">MW290_20350</name>
</gene>